<proteinExistence type="predicted"/>
<organism evidence="3 4">
    <name type="scientific">Drosophila lebanonensis</name>
    <name type="common">Fruit fly</name>
    <name type="synonym">Scaptodrosophila lebanonensis</name>
    <dbReference type="NCBI Taxonomy" id="7225"/>
    <lineage>
        <taxon>Eukaryota</taxon>
        <taxon>Metazoa</taxon>
        <taxon>Ecdysozoa</taxon>
        <taxon>Arthropoda</taxon>
        <taxon>Hexapoda</taxon>
        <taxon>Insecta</taxon>
        <taxon>Pterygota</taxon>
        <taxon>Neoptera</taxon>
        <taxon>Endopterygota</taxon>
        <taxon>Diptera</taxon>
        <taxon>Brachycera</taxon>
        <taxon>Muscomorpha</taxon>
        <taxon>Ephydroidea</taxon>
        <taxon>Drosophilidae</taxon>
        <taxon>Scaptodrosophila</taxon>
    </lineage>
</organism>
<dbReference type="PANTHER" id="PTHR47148:SF1">
    <property type="entry name" value="CYTOCHROME C OXIDASE ASSEMBLY FACTOR 1 HOMOLOG"/>
    <property type="match status" value="1"/>
</dbReference>
<dbReference type="AlphaFoldDB" id="A0A6J2ULU2"/>
<evidence type="ECO:0000256" key="2">
    <source>
        <dbReference type="SAM" id="Phobius"/>
    </source>
</evidence>
<dbReference type="Proteomes" id="UP000504634">
    <property type="component" value="Unplaced"/>
</dbReference>
<evidence type="ECO:0000256" key="1">
    <source>
        <dbReference type="SAM" id="MobiDB-lite"/>
    </source>
</evidence>
<dbReference type="GO" id="GO:0005743">
    <property type="term" value="C:mitochondrial inner membrane"/>
    <property type="evidence" value="ECO:0007669"/>
    <property type="project" value="TreeGrafter"/>
</dbReference>
<dbReference type="GeneID" id="115634668"/>
<dbReference type="InterPro" id="IPR014807">
    <property type="entry name" value="Coa1"/>
</dbReference>
<feature type="region of interest" description="Disordered" evidence="1">
    <location>
        <begin position="151"/>
        <end position="219"/>
    </location>
</feature>
<dbReference type="OrthoDB" id="10037790at2759"/>
<name>A0A6J2ULU2_DROLE</name>
<dbReference type="RefSeq" id="XP_030388388.1">
    <property type="nucleotide sequence ID" value="XM_030532528.1"/>
</dbReference>
<keyword evidence="2" id="KW-1133">Transmembrane helix</keyword>
<accession>A0A6J2ULU2</accession>
<evidence type="ECO:0000313" key="4">
    <source>
        <dbReference type="RefSeq" id="XP_030388388.1"/>
    </source>
</evidence>
<dbReference type="Pfam" id="PF08695">
    <property type="entry name" value="Coa1"/>
    <property type="match status" value="1"/>
</dbReference>
<keyword evidence="2" id="KW-0812">Transmembrane</keyword>
<reference evidence="4" key="1">
    <citation type="submission" date="2025-08" db="UniProtKB">
        <authorList>
            <consortium name="RefSeq"/>
        </authorList>
    </citation>
    <scope>IDENTIFICATION</scope>
    <source>
        <strain evidence="4">11010-0011.00</strain>
        <tissue evidence="4">Whole body</tissue>
    </source>
</reference>
<gene>
    <name evidence="4" type="primary">LOC115634668</name>
</gene>
<protein>
    <submittedName>
        <fullName evidence="4">Uncharacterized protein LOC115634668</fullName>
    </submittedName>
</protein>
<feature type="transmembrane region" description="Helical" evidence="2">
    <location>
        <begin position="14"/>
        <end position="32"/>
    </location>
</feature>
<dbReference type="GO" id="GO:0033617">
    <property type="term" value="P:mitochondrial respiratory chain complex IV assembly"/>
    <property type="evidence" value="ECO:0007669"/>
    <property type="project" value="TreeGrafter"/>
</dbReference>
<dbReference type="GO" id="GO:0032981">
    <property type="term" value="P:mitochondrial respiratory chain complex I assembly"/>
    <property type="evidence" value="ECO:0007669"/>
    <property type="project" value="TreeGrafter"/>
</dbReference>
<sequence length="219" mass="25185">MPTLRLRLPSNRTLSNICVYGAVFSISAVMYMRWKLEDRVRNTEYYKLAMQTLRRHKGAVGLLGEPIRESGFDLSDANNTCDAQNAKFEVKVHGTKDKGTVFFWATNNKEKGWLIDRLELETKQQPNKRFLLKKSTDFTVPKNLDQESVKGAYAAKTKTNSRQAPYEKDYPQPHYPQPDYDRSGYQQPAEEYAQHPAYVPLQQNEPAPYIETADGGRML</sequence>
<evidence type="ECO:0000313" key="3">
    <source>
        <dbReference type="Proteomes" id="UP000504634"/>
    </source>
</evidence>
<keyword evidence="2" id="KW-0472">Membrane</keyword>
<keyword evidence="3" id="KW-1185">Reference proteome</keyword>
<dbReference type="PANTHER" id="PTHR47148">
    <property type="entry name" value="CYTOCHROME C OXIDASE ASSEMBLY FACTOR 1 HOMOLOG"/>
    <property type="match status" value="1"/>
</dbReference>